<dbReference type="Proteomes" id="UP001163603">
    <property type="component" value="Chromosome 4"/>
</dbReference>
<evidence type="ECO:0000313" key="1">
    <source>
        <dbReference type="EMBL" id="KAJ0043587.1"/>
    </source>
</evidence>
<evidence type="ECO:0000313" key="2">
    <source>
        <dbReference type="Proteomes" id="UP001163603"/>
    </source>
</evidence>
<sequence>MEKREHASIDIKNLADTLNGKLSTLHPSSGNCCIYRIPQRIRQLNESACTPRAVSIGPFHHGKKELMATEEQKLVFLQDFLKRTQKSTMDFLLYVKDKEVELRECYAETISIESNEFVEMILLDAAFVLEFLLKGNRISSREQLAQISSSIAIDIWPDIWKLENQLPMFMLKGLFELAMPMNGMSNDLSLCKLIRNMMINIVGYYLVKIEENLLENCFSKAKHLLDWLRLCLQPPEFYSENELKTVTTPTITELEQAGVKFKVGSSKHFFDIRFKNGILEIPTLLIVSDTESLFVNLLAYEQLNFSTRYLNDYIVIMNHLVRTRKDQEILIQNGVIKLGQESYIDPRFFNYTALVVQLNVYSRTPWNKWKAALKQNYFNTPWASISVIAAVILLVLTFIQAVCSVIAL</sequence>
<comment type="caution">
    <text evidence="1">The sequence shown here is derived from an EMBL/GenBank/DDBJ whole genome shotgun (WGS) entry which is preliminary data.</text>
</comment>
<keyword evidence="2" id="KW-1185">Reference proteome</keyword>
<accession>A0ACC0Z0G6</accession>
<dbReference type="EMBL" id="CM047739">
    <property type="protein sequence ID" value="KAJ0043587.1"/>
    <property type="molecule type" value="Genomic_DNA"/>
</dbReference>
<protein>
    <submittedName>
        <fullName evidence="1">Uncharacterized protein</fullName>
    </submittedName>
</protein>
<name>A0ACC0Z0G6_9ROSI</name>
<gene>
    <name evidence="1" type="ORF">Pint_18538</name>
</gene>
<reference evidence="2" key="1">
    <citation type="journal article" date="2023" name="G3 (Bethesda)">
        <title>Genome assembly and association tests identify interacting loci associated with vigor, precocity, and sex in interspecific pistachio rootstocks.</title>
        <authorList>
            <person name="Palmer W."/>
            <person name="Jacygrad E."/>
            <person name="Sagayaradj S."/>
            <person name="Cavanaugh K."/>
            <person name="Han R."/>
            <person name="Bertier L."/>
            <person name="Beede B."/>
            <person name="Kafkas S."/>
            <person name="Golino D."/>
            <person name="Preece J."/>
            <person name="Michelmore R."/>
        </authorList>
    </citation>
    <scope>NUCLEOTIDE SEQUENCE [LARGE SCALE GENOMIC DNA]</scope>
</reference>
<proteinExistence type="predicted"/>
<organism evidence="1 2">
    <name type="scientific">Pistacia integerrima</name>
    <dbReference type="NCBI Taxonomy" id="434235"/>
    <lineage>
        <taxon>Eukaryota</taxon>
        <taxon>Viridiplantae</taxon>
        <taxon>Streptophyta</taxon>
        <taxon>Embryophyta</taxon>
        <taxon>Tracheophyta</taxon>
        <taxon>Spermatophyta</taxon>
        <taxon>Magnoliopsida</taxon>
        <taxon>eudicotyledons</taxon>
        <taxon>Gunneridae</taxon>
        <taxon>Pentapetalae</taxon>
        <taxon>rosids</taxon>
        <taxon>malvids</taxon>
        <taxon>Sapindales</taxon>
        <taxon>Anacardiaceae</taxon>
        <taxon>Pistacia</taxon>
    </lineage>
</organism>